<keyword evidence="1" id="KW-0472">Membrane</keyword>
<dbReference type="EMBL" id="BDDD01000107">
    <property type="protein sequence ID" value="GAV59346.1"/>
    <property type="molecule type" value="Genomic_DNA"/>
</dbReference>
<dbReference type="PANTHER" id="PTHR11697">
    <property type="entry name" value="GENERAL TRANSCRIPTION FACTOR 2-RELATED ZINC FINGER PROTEIN"/>
    <property type="match status" value="1"/>
</dbReference>
<sequence length="262" mass="29524">YRTRLSASIDVIHLLLCQGLPFRGHDESEESKNQDNFLEFLKFLDDHNESVANVVLTNAPENLKLTSEIRKTILGNIRDGLFSILVYESRDVSVKEQMAIFLLYVDRMGFVIECIFFFVAIVHDTNTTTLSLKEAIDKLFSIYGLSISRIREHGYDGGSNMQGEFNALKSLLIRKNQFALYVHCFAHQLQLTFVAIAKNDCQIALLFNLVATLSNVVRASKEATRLAITLGHGEIISGRGLNQETNIKRAGDTHWISHYGAL</sequence>
<keyword evidence="1" id="KW-1133">Transmembrane helix</keyword>
<feature type="non-terminal residue" evidence="3">
    <location>
        <position position="262"/>
    </location>
</feature>
<feature type="domain" description="DUF4371" evidence="2">
    <location>
        <begin position="1"/>
        <end position="166"/>
    </location>
</feature>
<comment type="caution">
    <text evidence="3">The sequence shown here is derived from an EMBL/GenBank/DDBJ whole genome shotgun (WGS) entry which is preliminary data.</text>
</comment>
<protein>
    <submittedName>
        <fullName evidence="3">DUF4371 domain-containing protein</fullName>
    </submittedName>
</protein>
<dbReference type="PANTHER" id="PTHR11697:SF230">
    <property type="entry name" value="ZINC FINGER, MYM DOMAIN CONTAINING 1"/>
    <property type="match status" value="1"/>
</dbReference>
<dbReference type="OrthoDB" id="6621980at2759"/>
<dbReference type="InterPro" id="IPR012337">
    <property type="entry name" value="RNaseH-like_sf"/>
</dbReference>
<gene>
    <name evidence="3" type="ORF">CFOL_v3_02877</name>
</gene>
<name>A0A1Q3AUB3_CEPFO</name>
<reference evidence="4" key="1">
    <citation type="submission" date="2016-04" db="EMBL/GenBank/DDBJ databases">
        <title>Cephalotus genome sequencing.</title>
        <authorList>
            <person name="Fukushima K."/>
            <person name="Hasebe M."/>
            <person name="Fang X."/>
        </authorList>
    </citation>
    <scope>NUCLEOTIDE SEQUENCE [LARGE SCALE GENOMIC DNA]</scope>
    <source>
        <strain evidence="4">cv. St1</strain>
    </source>
</reference>
<dbReference type="InParanoid" id="A0A1Q3AUB3"/>
<accession>A0A1Q3AUB3</accession>
<dbReference type="STRING" id="3775.A0A1Q3AUB3"/>
<dbReference type="InterPro" id="IPR025398">
    <property type="entry name" value="DUF4371"/>
</dbReference>
<organism evidence="3 4">
    <name type="scientific">Cephalotus follicularis</name>
    <name type="common">Albany pitcher plant</name>
    <dbReference type="NCBI Taxonomy" id="3775"/>
    <lineage>
        <taxon>Eukaryota</taxon>
        <taxon>Viridiplantae</taxon>
        <taxon>Streptophyta</taxon>
        <taxon>Embryophyta</taxon>
        <taxon>Tracheophyta</taxon>
        <taxon>Spermatophyta</taxon>
        <taxon>Magnoliopsida</taxon>
        <taxon>eudicotyledons</taxon>
        <taxon>Gunneridae</taxon>
        <taxon>Pentapetalae</taxon>
        <taxon>rosids</taxon>
        <taxon>fabids</taxon>
        <taxon>Oxalidales</taxon>
        <taxon>Cephalotaceae</taxon>
        <taxon>Cephalotus</taxon>
    </lineage>
</organism>
<dbReference type="Pfam" id="PF14291">
    <property type="entry name" value="DUF4371"/>
    <property type="match status" value="1"/>
</dbReference>
<evidence type="ECO:0000256" key="1">
    <source>
        <dbReference type="SAM" id="Phobius"/>
    </source>
</evidence>
<dbReference type="Proteomes" id="UP000187406">
    <property type="component" value="Unassembled WGS sequence"/>
</dbReference>
<dbReference type="InterPro" id="IPR055298">
    <property type="entry name" value="AtLOH3-like"/>
</dbReference>
<feature type="non-terminal residue" evidence="3">
    <location>
        <position position="1"/>
    </location>
</feature>
<evidence type="ECO:0000313" key="4">
    <source>
        <dbReference type="Proteomes" id="UP000187406"/>
    </source>
</evidence>
<dbReference type="SUPFAM" id="SSF53098">
    <property type="entry name" value="Ribonuclease H-like"/>
    <property type="match status" value="1"/>
</dbReference>
<dbReference type="AlphaFoldDB" id="A0A1Q3AUB3"/>
<keyword evidence="4" id="KW-1185">Reference proteome</keyword>
<keyword evidence="1" id="KW-0812">Transmembrane</keyword>
<proteinExistence type="predicted"/>
<evidence type="ECO:0000313" key="3">
    <source>
        <dbReference type="EMBL" id="GAV59346.1"/>
    </source>
</evidence>
<feature type="transmembrane region" description="Helical" evidence="1">
    <location>
        <begin position="99"/>
        <end position="122"/>
    </location>
</feature>
<evidence type="ECO:0000259" key="2">
    <source>
        <dbReference type="Pfam" id="PF14291"/>
    </source>
</evidence>